<dbReference type="Proteomes" id="UP000251835">
    <property type="component" value="Unassembled WGS sequence"/>
</dbReference>
<dbReference type="PANTHER" id="PTHR35535">
    <property type="entry name" value="HEAT SHOCK PROTEIN HSLJ"/>
    <property type="match status" value="1"/>
</dbReference>
<dbReference type="PANTHER" id="PTHR35535:SF1">
    <property type="entry name" value="HEAT SHOCK PROTEIN HSLJ"/>
    <property type="match status" value="1"/>
</dbReference>
<name>A0A7L4URQ2_BALHA</name>
<feature type="domain" description="DUF4377" evidence="3">
    <location>
        <begin position="33"/>
        <end position="104"/>
    </location>
</feature>
<dbReference type="InterPro" id="IPR025485">
    <property type="entry name" value="DUF4377"/>
</dbReference>
<evidence type="ECO:0000256" key="1">
    <source>
        <dbReference type="SAM" id="SignalP"/>
    </source>
</evidence>
<dbReference type="Gene3D" id="2.40.128.270">
    <property type="match status" value="1"/>
</dbReference>
<dbReference type="PROSITE" id="PS51257">
    <property type="entry name" value="PROKAR_LIPOPROTEIN"/>
    <property type="match status" value="1"/>
</dbReference>
<keyword evidence="5" id="KW-1185">Reference proteome</keyword>
<dbReference type="OrthoDB" id="880459at2"/>
<accession>A0A7L4URQ2</accession>
<proteinExistence type="predicted"/>
<feature type="domain" description="DUF306" evidence="2">
    <location>
        <begin position="114"/>
        <end position="220"/>
    </location>
</feature>
<reference evidence="4 5" key="1">
    <citation type="submission" date="2018-05" db="EMBL/GenBank/DDBJ databases">
        <title>Genomic Encyclopedia of Type Strains, Phase IV (KMG-IV): sequencing the most valuable type-strain genomes for metagenomic binning, comparative biology and taxonomic classification.</title>
        <authorList>
            <person name="Goeker M."/>
        </authorList>
    </citation>
    <scope>NUCLEOTIDE SEQUENCE [LARGE SCALE GENOMIC DNA]</scope>
    <source>
        <strain evidence="4 5">DSM 28579</strain>
    </source>
</reference>
<dbReference type="RefSeq" id="WP_116495668.1">
    <property type="nucleotide sequence ID" value="NZ_QENZ01000003.1"/>
</dbReference>
<evidence type="ECO:0000313" key="5">
    <source>
        <dbReference type="Proteomes" id="UP000251835"/>
    </source>
</evidence>
<protein>
    <submittedName>
        <fullName evidence="4">Heat shock protein HslJ</fullName>
    </submittedName>
</protein>
<keyword evidence="4" id="KW-0346">Stress response</keyword>
<dbReference type="InterPro" id="IPR053147">
    <property type="entry name" value="Hsp_HslJ-like"/>
</dbReference>
<dbReference type="InterPro" id="IPR005184">
    <property type="entry name" value="DUF306_Meta_HslJ"/>
</dbReference>
<dbReference type="InterPro" id="IPR038670">
    <property type="entry name" value="HslJ-like_sf"/>
</dbReference>
<dbReference type="AlphaFoldDB" id="A0A7L4URQ2"/>
<evidence type="ECO:0000313" key="4">
    <source>
        <dbReference type="EMBL" id="PVX52111.1"/>
    </source>
</evidence>
<gene>
    <name evidence="4" type="ORF">C7377_0410</name>
</gene>
<feature type="chain" id="PRO_5029610604" evidence="1">
    <location>
        <begin position="23"/>
        <end position="223"/>
    </location>
</feature>
<sequence>MIKNTRLFGIATIVSLLFLIVACTPEEKTETFWVNSYKTTVDNDDNYQLLVSESDNLEDANWDKFENSIEGFTFKPGYFQKIEVKVEDVEGQETKKYTLKDVLEEKLDMRYRLNDTWVVVAIDGKDVEKKEDQELPQLEMNLSKGQVSGTDGCNRIFGQITEIKENTIKFDKMGSTRMACPDMETPDAFMSAFAKVKQYKLNDLELVLLDENNNEVLKFKKVD</sequence>
<dbReference type="Pfam" id="PF14302">
    <property type="entry name" value="DUF4377"/>
    <property type="match status" value="1"/>
</dbReference>
<evidence type="ECO:0000259" key="2">
    <source>
        <dbReference type="Pfam" id="PF03724"/>
    </source>
</evidence>
<dbReference type="Pfam" id="PF03724">
    <property type="entry name" value="META"/>
    <property type="match status" value="1"/>
</dbReference>
<organism evidence="4 5">
    <name type="scientific">Balneicella halophila</name>
    <dbReference type="NCBI Taxonomy" id="1537566"/>
    <lineage>
        <taxon>Bacteria</taxon>
        <taxon>Pseudomonadati</taxon>
        <taxon>Bacteroidota</taxon>
        <taxon>Bacteroidia</taxon>
        <taxon>Bacteroidales</taxon>
        <taxon>Balneicellaceae</taxon>
        <taxon>Balneicella</taxon>
    </lineage>
</organism>
<evidence type="ECO:0000259" key="3">
    <source>
        <dbReference type="Pfam" id="PF14302"/>
    </source>
</evidence>
<feature type="signal peptide" evidence="1">
    <location>
        <begin position="1"/>
        <end position="22"/>
    </location>
</feature>
<keyword evidence="1" id="KW-0732">Signal</keyword>
<comment type="caution">
    <text evidence="4">The sequence shown here is derived from an EMBL/GenBank/DDBJ whole genome shotgun (WGS) entry which is preliminary data.</text>
</comment>
<dbReference type="EMBL" id="QENZ01000003">
    <property type="protein sequence ID" value="PVX52111.1"/>
    <property type="molecule type" value="Genomic_DNA"/>
</dbReference>